<evidence type="ECO:0000256" key="2">
    <source>
        <dbReference type="SAM" id="Phobius"/>
    </source>
</evidence>
<keyword evidence="2" id="KW-0812">Transmembrane</keyword>
<sequence length="348" mass="37713">MSEMIRLERFREEVPRPDSDALRGQEERLLSAIAAEAPLPEGNGRPRRRFAVHLRVGLAAGLAAAALTAGGVVFLLDAEQKPAAVIHTMPMNAEKTLTRAAEKADEFPELRPRPGQYLVFESQTMEPVEANDADGHHRYLVRGRSKVWMPFEGDSTHGFSEGVTLKPRPYPGWPIPPGAWEGVGVRTGPEKAADFDQRAEYLRTDYAYVSRLPTDPAKMYQHLYTGLKPGPEADLEAWNRVGGLLAGAYLPAAQRAALFRAAAAIPGVVGVGKAVDAAGRTGIAAARVDPWLGVREEYIFDSKTYGFLGNRRTVVDARLAEAPVGSVLTSNALVKVSLVDRAPVVKGD</sequence>
<feature type="transmembrane region" description="Helical" evidence="2">
    <location>
        <begin position="56"/>
        <end position="76"/>
    </location>
</feature>
<name>A0A1G7SGJ0_9ACTN</name>
<protein>
    <submittedName>
        <fullName evidence="3">Uncharacterized protein</fullName>
    </submittedName>
</protein>
<keyword evidence="4" id="KW-1185">Reference proteome</keyword>
<keyword evidence="2" id="KW-1133">Transmembrane helix</keyword>
<dbReference type="NCBIfam" id="NF038083">
    <property type="entry name" value="CU044_5270_fam"/>
    <property type="match status" value="1"/>
</dbReference>
<reference evidence="3 4" key="1">
    <citation type="submission" date="2016-10" db="EMBL/GenBank/DDBJ databases">
        <authorList>
            <person name="de Groot N.N."/>
        </authorList>
    </citation>
    <scope>NUCLEOTIDE SEQUENCE [LARGE SCALE GENOMIC DNA]</scope>
    <source>
        <strain evidence="3 4">CPCC 201354</strain>
    </source>
</reference>
<evidence type="ECO:0000256" key="1">
    <source>
        <dbReference type="SAM" id="MobiDB-lite"/>
    </source>
</evidence>
<gene>
    <name evidence="3" type="ORF">SAMN05421505_102274</name>
</gene>
<dbReference type="Proteomes" id="UP000198923">
    <property type="component" value="Unassembled WGS sequence"/>
</dbReference>
<accession>A0A1G7SGJ0</accession>
<feature type="region of interest" description="Disordered" evidence="1">
    <location>
        <begin position="1"/>
        <end position="21"/>
    </location>
</feature>
<keyword evidence="2" id="KW-0472">Membrane</keyword>
<evidence type="ECO:0000313" key="4">
    <source>
        <dbReference type="Proteomes" id="UP000198923"/>
    </source>
</evidence>
<evidence type="ECO:0000313" key="3">
    <source>
        <dbReference type="EMBL" id="SDG21330.1"/>
    </source>
</evidence>
<proteinExistence type="predicted"/>
<dbReference type="InterPro" id="IPR047789">
    <property type="entry name" value="CU044_5270-like"/>
</dbReference>
<dbReference type="STRING" id="504805.SAMN05421505_102274"/>
<organism evidence="3 4">
    <name type="scientific">Sinosporangium album</name>
    <dbReference type="NCBI Taxonomy" id="504805"/>
    <lineage>
        <taxon>Bacteria</taxon>
        <taxon>Bacillati</taxon>
        <taxon>Actinomycetota</taxon>
        <taxon>Actinomycetes</taxon>
        <taxon>Streptosporangiales</taxon>
        <taxon>Streptosporangiaceae</taxon>
        <taxon>Sinosporangium</taxon>
    </lineage>
</organism>
<dbReference type="AlphaFoldDB" id="A0A1G7SGJ0"/>
<dbReference type="RefSeq" id="WP_245690751.1">
    <property type="nucleotide sequence ID" value="NZ_FNCN01000002.1"/>
</dbReference>
<dbReference type="EMBL" id="FNCN01000002">
    <property type="protein sequence ID" value="SDG21330.1"/>
    <property type="molecule type" value="Genomic_DNA"/>
</dbReference>